<dbReference type="PANTHER" id="PTHR10622">
    <property type="entry name" value="HET DOMAIN-CONTAINING PROTEIN"/>
    <property type="match status" value="1"/>
</dbReference>
<gene>
    <name evidence="2" type="ORF">CMEL01_05180</name>
</gene>
<dbReference type="EMBL" id="MLGG01000035">
    <property type="protein sequence ID" value="KAK1453521.1"/>
    <property type="molecule type" value="Genomic_DNA"/>
</dbReference>
<evidence type="ECO:0000259" key="1">
    <source>
        <dbReference type="Pfam" id="PF06985"/>
    </source>
</evidence>
<proteinExistence type="predicted"/>
<dbReference type="Pfam" id="PF06985">
    <property type="entry name" value="HET"/>
    <property type="match status" value="1"/>
</dbReference>
<accession>A0AAI9U864</accession>
<evidence type="ECO:0000313" key="3">
    <source>
        <dbReference type="Proteomes" id="UP001239795"/>
    </source>
</evidence>
<dbReference type="InterPro" id="IPR010730">
    <property type="entry name" value="HET"/>
</dbReference>
<reference evidence="2 3" key="1">
    <citation type="submission" date="2016-10" db="EMBL/GenBank/DDBJ databases">
        <title>The genome sequence of Colletotrichum fioriniae PJ7.</title>
        <authorList>
            <person name="Baroncelli R."/>
        </authorList>
    </citation>
    <scope>NUCLEOTIDE SEQUENCE [LARGE SCALE GENOMIC DNA]</scope>
    <source>
        <strain evidence="2">Col 31</strain>
    </source>
</reference>
<comment type="caution">
    <text evidence="2">The sequence shown here is derived from an EMBL/GenBank/DDBJ whole genome shotgun (WGS) entry which is preliminary data.</text>
</comment>
<protein>
    <submittedName>
        <fullName evidence="2">HET domain-containing protein</fullName>
    </submittedName>
</protein>
<dbReference type="Proteomes" id="UP001239795">
    <property type="component" value="Unassembled WGS sequence"/>
</dbReference>
<keyword evidence="3" id="KW-1185">Reference proteome</keyword>
<evidence type="ECO:0000313" key="2">
    <source>
        <dbReference type="EMBL" id="KAK1453521.1"/>
    </source>
</evidence>
<dbReference type="AlphaFoldDB" id="A0AAI9U864"/>
<feature type="domain" description="Heterokaryon incompatibility" evidence="1">
    <location>
        <begin position="23"/>
        <end position="110"/>
    </location>
</feature>
<name>A0AAI9U864_9PEZI</name>
<organism evidence="2 3">
    <name type="scientific">Colletotrichum melonis</name>
    <dbReference type="NCBI Taxonomy" id="1209925"/>
    <lineage>
        <taxon>Eukaryota</taxon>
        <taxon>Fungi</taxon>
        <taxon>Dikarya</taxon>
        <taxon>Ascomycota</taxon>
        <taxon>Pezizomycotina</taxon>
        <taxon>Sordariomycetes</taxon>
        <taxon>Hypocreomycetidae</taxon>
        <taxon>Glomerellales</taxon>
        <taxon>Glomerellaceae</taxon>
        <taxon>Colletotrichum</taxon>
        <taxon>Colletotrichum acutatum species complex</taxon>
    </lineage>
</organism>
<sequence>MKLLNCSSLLIEEFSGLSIPESYAILSHRWEADHQEATYQDFGKPDVIARKKGWKKIQHFCRLALQQGYEYAWVDTCCINKQDFTELTEAINSMFKWYARSSICYAYLSDVGIDGVSLQHSQWFTRGWTLQELIAPSRVEFFDKDWNYIGSRSDLCDIIQQRTNIDKSILVAGSGRVEGLLTTIPVARRMSWASGRMTKREEDLAYCLLGYAITNKGLKITTETSLMPDGAHFLSLRCHRSSDQGRRHLGILLRDQGGNVFLRWKTGRLWSLEHSAPGIKHTMFISKFLEPDVAETLVGDMDSIYRNAFCFPPTPPGVEFVKAQPDGMWSSSRRMFITQGLDTFDGFVQYRTSGAADQNFIVACGFTGGGVNPWVCLAANKNETKHIFQTAMSGDLMKLRKLGSERGVMKTRITFGMSRRVEDRPVVLSLGMETRMLEGQPVFSIFVDQRTDWGDLCSIM</sequence>
<dbReference type="PANTHER" id="PTHR10622:SF12">
    <property type="entry name" value="HET DOMAIN-CONTAINING PROTEIN"/>
    <property type="match status" value="1"/>
</dbReference>